<feature type="binding site" evidence="8">
    <location>
        <position position="62"/>
    </location>
    <ligand>
        <name>Mg(2+)</name>
        <dbReference type="ChEBI" id="CHEBI:18420"/>
    </ligand>
</feature>
<evidence type="ECO:0000256" key="5">
    <source>
        <dbReference type="ARBA" id="ARBA00022596"/>
    </source>
</evidence>
<keyword evidence="8" id="KW-0460">Magnesium</keyword>
<sequence length="637" mass="70650">MKHVVVDPITRIEGHLRVEIQVDEATGKVEDAISSGTAWRGLELVMNDRDPRDAWAYIQRICGVCTSSHALGCLRAVEDAFGITIPKNAHYIRNIIAACLGHQDHIIHFYHLHALDWVSPLEALKADPAATAALQNTVLATYRLPFRGPAGLETEAYPHDVPVSNPEYYAAIKAKVQKIVESGQLGIFSAQWWDHPDYQMLPPEVHLMAISHYLEMLDKQRDLVVPHVVFGGKNPHPHYVLGGMPCSISMEDGNAPINTARLAIVDRSIQSARHMMNDYYLPDVLAIGHLYVQKGYVSGGGLAKERVLAFGMFPQEPFSGATNGDFFKDLLVRCNGVVENFAGGVMQAKVYDFKMEDVSDPEVISESVEHGWYEYSGGDSKGLHPWEGETKPHYTEPKEGTKTEWKALNEQGKYSWLKTPKWRGKLCEVGPLARYIVLYTKAKQGLLGDLTWAEQMIVDQIDAVTKVLGVPAEAWLPSTVGRTAARALDAQLQAEISKFFFDKLVANIKSGDTRVVNNDKWDPSTWPKEAKGVGFYEAPRGALSHWVVIKDGKVANYQAVVPTTWNACPRDDAAGHGAYEMSMMDTPVKIADKPLEIVKAVRSFDPCMACSTHLFNAKGEKIRVVTTDPYAGVRVDE</sequence>
<keyword evidence="6 8" id="KW-0479">Metal-binding</keyword>
<evidence type="ECO:0000313" key="11">
    <source>
        <dbReference type="Proteomes" id="UP000515480"/>
    </source>
</evidence>
<feature type="binding site" evidence="8">
    <location>
        <position position="613"/>
    </location>
    <ligand>
        <name>Mg(2+)</name>
        <dbReference type="ChEBI" id="CHEBI:18420"/>
    </ligand>
</feature>
<accession>A0A7G7VLF7</accession>
<dbReference type="PROSITE" id="PS00507">
    <property type="entry name" value="NI_HGENASE_L_1"/>
    <property type="match status" value="1"/>
</dbReference>
<dbReference type="GO" id="GO:0008901">
    <property type="term" value="F:ferredoxin hydrogenase activity"/>
    <property type="evidence" value="ECO:0007669"/>
    <property type="project" value="InterPro"/>
</dbReference>
<gene>
    <name evidence="10" type="ORF">H1B31_03075</name>
</gene>
<feature type="binding site" evidence="8">
    <location>
        <position position="607"/>
    </location>
    <ligand>
        <name>Ni(2+)</name>
        <dbReference type="ChEBI" id="CHEBI:49786"/>
    </ligand>
</feature>
<organism evidence="10 11">
    <name type="scientific">Selenomonas timonae</name>
    <dbReference type="NCBI Taxonomy" id="2754044"/>
    <lineage>
        <taxon>Bacteria</taxon>
        <taxon>Bacillati</taxon>
        <taxon>Bacillota</taxon>
        <taxon>Negativicutes</taxon>
        <taxon>Selenomonadales</taxon>
        <taxon>Selenomonadaceae</taxon>
        <taxon>Selenomonas</taxon>
    </lineage>
</organism>
<comment type="subcellular location">
    <subcellularLocation>
        <location evidence="2">Cell envelope</location>
    </subcellularLocation>
</comment>
<proteinExistence type="inferred from homology"/>
<feature type="binding site" evidence="8">
    <location>
        <position position="43"/>
    </location>
    <ligand>
        <name>Mg(2+)</name>
        <dbReference type="ChEBI" id="CHEBI:18420"/>
    </ligand>
</feature>
<evidence type="ECO:0000256" key="7">
    <source>
        <dbReference type="ARBA" id="ARBA00023002"/>
    </source>
</evidence>
<feature type="binding site" evidence="8">
    <location>
        <position position="65"/>
    </location>
    <ligand>
        <name>Ni(2+)</name>
        <dbReference type="ChEBI" id="CHEBI:49786"/>
    </ligand>
</feature>
<comment type="subunit">
    <text evidence="4">Heterodimer of a large and a small subunit.</text>
</comment>
<feature type="binding site" evidence="8">
    <location>
        <position position="65"/>
    </location>
    <ligand>
        <name>Fe cation</name>
        <dbReference type="ChEBI" id="CHEBI:24875"/>
    </ligand>
</feature>
<dbReference type="PANTHER" id="PTHR42958:SF2">
    <property type="entry name" value="UPTAKE HYDROGENASE LARGE SUBUNIT"/>
    <property type="match status" value="1"/>
</dbReference>
<dbReference type="FunFam" id="1.10.645.10:FF:000002">
    <property type="entry name" value="Hydrogenase 2 large subunit"/>
    <property type="match status" value="1"/>
</dbReference>
<dbReference type="Pfam" id="PF00374">
    <property type="entry name" value="NiFeSe_Hases"/>
    <property type="match status" value="1"/>
</dbReference>
<evidence type="ECO:0000256" key="6">
    <source>
        <dbReference type="ARBA" id="ARBA00022723"/>
    </source>
</evidence>
<dbReference type="Gene3D" id="1.10.645.10">
    <property type="entry name" value="Cytochrome-c3 Hydrogenase, chain B"/>
    <property type="match status" value="1"/>
</dbReference>
<evidence type="ECO:0000256" key="2">
    <source>
        <dbReference type="ARBA" id="ARBA00004196"/>
    </source>
</evidence>
<dbReference type="Proteomes" id="UP000515480">
    <property type="component" value="Chromosome"/>
</dbReference>
<dbReference type="SUPFAM" id="SSF56762">
    <property type="entry name" value="HydB/Nqo4-like"/>
    <property type="match status" value="1"/>
</dbReference>
<dbReference type="InterPro" id="IPR029014">
    <property type="entry name" value="NiFe-Hase_large"/>
</dbReference>
<feature type="binding site" evidence="8">
    <location>
        <position position="610"/>
    </location>
    <ligand>
        <name>Fe cation</name>
        <dbReference type="ChEBI" id="CHEBI:24875"/>
    </ligand>
</feature>
<protein>
    <submittedName>
        <fullName evidence="10">Nickel-dependent hydrogenase large subunit</fullName>
    </submittedName>
</protein>
<dbReference type="EMBL" id="CP060204">
    <property type="protein sequence ID" value="QNH54950.1"/>
    <property type="molecule type" value="Genomic_DNA"/>
</dbReference>
<comment type="cofactor">
    <cofactor evidence="1 8">
        <name>Ni(2+)</name>
        <dbReference type="ChEBI" id="CHEBI:49786"/>
    </cofactor>
</comment>
<dbReference type="PANTHER" id="PTHR42958">
    <property type="entry name" value="HYDROGENASE-2 LARGE CHAIN"/>
    <property type="match status" value="1"/>
</dbReference>
<comment type="similarity">
    <text evidence="3 9">Belongs to the [NiFe]/[NiFeSe] hydrogenase large subunit family.</text>
</comment>
<dbReference type="GO" id="GO:0030313">
    <property type="term" value="C:cell envelope"/>
    <property type="evidence" value="ECO:0007669"/>
    <property type="project" value="UniProtKB-SubCell"/>
</dbReference>
<keyword evidence="7 9" id="KW-0560">Oxidoreductase</keyword>
<reference evidence="10 11" key="1">
    <citation type="submission" date="2020-07" db="EMBL/GenBank/DDBJ databases">
        <title>Complete genome and description of Selenomonas timonensis sp. nov., a new bacterium isolated from a gingivitis subject.</title>
        <authorList>
            <person name="Antezack A."/>
        </authorList>
    </citation>
    <scope>NUCLEOTIDE SEQUENCE [LARGE SCALE GENOMIC DNA]</scope>
    <source>
        <strain evidence="10 11">Marseille-Q3039</strain>
    </source>
</reference>
<evidence type="ECO:0000256" key="8">
    <source>
        <dbReference type="PIRSR" id="PIRSR601501-1"/>
    </source>
</evidence>
<evidence type="ECO:0000256" key="9">
    <source>
        <dbReference type="RuleBase" id="RU003896"/>
    </source>
</evidence>
<evidence type="ECO:0000256" key="4">
    <source>
        <dbReference type="ARBA" id="ARBA00011771"/>
    </source>
</evidence>
<dbReference type="GO" id="GO:0016151">
    <property type="term" value="F:nickel cation binding"/>
    <property type="evidence" value="ECO:0007669"/>
    <property type="project" value="InterPro"/>
</dbReference>
<dbReference type="InterPro" id="IPR018194">
    <property type="entry name" value="Ni-dep_hyd_lsu_Ni_BS"/>
</dbReference>
<dbReference type="InterPro" id="IPR001501">
    <property type="entry name" value="Ni-dep_hyd_lsu"/>
</dbReference>
<evidence type="ECO:0000313" key="10">
    <source>
        <dbReference type="EMBL" id="QNH54950.1"/>
    </source>
</evidence>
<evidence type="ECO:0000256" key="1">
    <source>
        <dbReference type="ARBA" id="ARBA00001967"/>
    </source>
</evidence>
<dbReference type="AlphaFoldDB" id="A0A7G7VLF7"/>
<dbReference type="RefSeq" id="WP_185980866.1">
    <property type="nucleotide sequence ID" value="NZ_CP060204.1"/>
</dbReference>
<comment type="cofactor">
    <cofactor evidence="8">
        <name>Fe cation</name>
        <dbReference type="ChEBI" id="CHEBI:24875"/>
    </cofactor>
</comment>
<keyword evidence="11" id="KW-1185">Reference proteome</keyword>
<keyword evidence="8" id="KW-0408">Iron</keyword>
<evidence type="ECO:0000256" key="3">
    <source>
        <dbReference type="ARBA" id="ARBA00009292"/>
    </source>
</evidence>
<dbReference type="KEGG" id="stim:H1B31_03075"/>
<keyword evidence="5 8" id="KW-0533">Nickel</keyword>
<name>A0A7G7VLF7_9FIRM</name>
<dbReference type="InterPro" id="IPR050867">
    <property type="entry name" value="NiFe/NiFeSe_hydrgnase_LSU"/>
</dbReference>
<dbReference type="PROSITE" id="PS00508">
    <property type="entry name" value="NI_HGENASE_L_2"/>
    <property type="match status" value="1"/>
</dbReference>